<dbReference type="Pfam" id="PF02752">
    <property type="entry name" value="Arrestin_C"/>
    <property type="match status" value="1"/>
</dbReference>
<dbReference type="InterPro" id="IPR050357">
    <property type="entry name" value="Arrestin_domain-protein"/>
</dbReference>
<dbReference type="InterPro" id="IPR011021">
    <property type="entry name" value="Arrestin-like_N"/>
</dbReference>
<proteinExistence type="inferred from homology"/>
<dbReference type="InterPro" id="IPR014752">
    <property type="entry name" value="Arrestin-like_C"/>
</dbReference>
<accession>A0AAV2I911</accession>
<name>A0AAV2I911_LYMST</name>
<evidence type="ECO:0000259" key="2">
    <source>
        <dbReference type="SMART" id="SM01017"/>
    </source>
</evidence>
<dbReference type="GO" id="GO:0005737">
    <property type="term" value="C:cytoplasm"/>
    <property type="evidence" value="ECO:0007669"/>
    <property type="project" value="TreeGrafter"/>
</dbReference>
<evidence type="ECO:0000256" key="1">
    <source>
        <dbReference type="ARBA" id="ARBA00005298"/>
    </source>
</evidence>
<dbReference type="InterPro" id="IPR014756">
    <property type="entry name" value="Ig_E-set"/>
</dbReference>
<organism evidence="3 4">
    <name type="scientific">Lymnaea stagnalis</name>
    <name type="common">Great pond snail</name>
    <name type="synonym">Helix stagnalis</name>
    <dbReference type="NCBI Taxonomy" id="6523"/>
    <lineage>
        <taxon>Eukaryota</taxon>
        <taxon>Metazoa</taxon>
        <taxon>Spiralia</taxon>
        <taxon>Lophotrochozoa</taxon>
        <taxon>Mollusca</taxon>
        <taxon>Gastropoda</taxon>
        <taxon>Heterobranchia</taxon>
        <taxon>Euthyneura</taxon>
        <taxon>Panpulmonata</taxon>
        <taxon>Hygrophila</taxon>
        <taxon>Lymnaeoidea</taxon>
        <taxon>Lymnaeidae</taxon>
        <taxon>Lymnaea</taxon>
    </lineage>
</organism>
<dbReference type="PANTHER" id="PTHR11188">
    <property type="entry name" value="ARRESTIN DOMAIN CONTAINING PROTEIN"/>
    <property type="match status" value="1"/>
</dbReference>
<keyword evidence="4" id="KW-1185">Reference proteome</keyword>
<comment type="caution">
    <text evidence="3">The sequence shown here is derived from an EMBL/GenBank/DDBJ whole genome shotgun (WGS) entry which is preliminary data.</text>
</comment>
<evidence type="ECO:0000313" key="4">
    <source>
        <dbReference type="Proteomes" id="UP001497497"/>
    </source>
</evidence>
<dbReference type="Gene3D" id="2.60.40.640">
    <property type="match status" value="2"/>
</dbReference>
<dbReference type="Pfam" id="PF00339">
    <property type="entry name" value="Arrestin_N"/>
    <property type="match status" value="1"/>
</dbReference>
<comment type="similarity">
    <text evidence="1">Belongs to the arrestin family.</text>
</comment>
<evidence type="ECO:0000313" key="3">
    <source>
        <dbReference type="EMBL" id="CAL1540947.1"/>
    </source>
</evidence>
<dbReference type="SMART" id="SM01017">
    <property type="entry name" value="Arrestin_C"/>
    <property type="match status" value="1"/>
</dbReference>
<gene>
    <name evidence="3" type="ORF">GSLYS_00014596001</name>
</gene>
<dbReference type="InterPro" id="IPR011022">
    <property type="entry name" value="Arrestin_C-like"/>
</dbReference>
<sequence>MGKLNIFEISFNNGSGVFYSGNIVQGYVTVELTEPMKMRGIRLKFEGKAYVHWTESHSTGSGKNRHTTTRHYSATEKYFDQDVLLFGIWSGQGSDTKELPAGRHTYPFQFQLPQSLPSSFEAVIGHVRYTVSSTIDKPWKFDHKTKRVFTIISILDLNQQPNTMSRLQGSRQKHLCCLCCKSGPIEASFHIDRSGYVPGEAVKLYAEISNGASRRMDKSYVDLKMVIVTTFHATTKSRTTVSEVARVTRPGIAGHGEDSWTGEELIIPPLPPSFLVGCKIIDIHYILQLNVDPCGPAFDLEVPLEIIIGTIPLRSVVDQHPPMPPPNYNSANMYAWETTPTAPSAEMLYPLPPPSGLPNLPPPSYSECITGRYKIHEEGDNEHTRGNTEYAPVYTYYNWGHTPGAMPAQTKNAS</sequence>
<protein>
    <recommendedName>
        <fullName evidence="2">Arrestin C-terminal-like domain-containing protein</fullName>
    </recommendedName>
</protein>
<dbReference type="SUPFAM" id="SSF81296">
    <property type="entry name" value="E set domains"/>
    <property type="match status" value="2"/>
</dbReference>
<dbReference type="EMBL" id="CAXITT010000408">
    <property type="protein sequence ID" value="CAL1540947.1"/>
    <property type="molecule type" value="Genomic_DNA"/>
</dbReference>
<dbReference type="PANTHER" id="PTHR11188:SF176">
    <property type="entry name" value="ARRESTIN DOMAIN-CONTAINING PROTEIN 1"/>
    <property type="match status" value="1"/>
</dbReference>
<reference evidence="3 4" key="1">
    <citation type="submission" date="2024-04" db="EMBL/GenBank/DDBJ databases">
        <authorList>
            <consortium name="Genoscope - CEA"/>
            <person name="William W."/>
        </authorList>
    </citation>
    <scope>NUCLEOTIDE SEQUENCE [LARGE SCALE GENOMIC DNA]</scope>
</reference>
<feature type="domain" description="Arrestin C-terminal-like" evidence="2">
    <location>
        <begin position="181"/>
        <end position="313"/>
    </location>
</feature>
<dbReference type="Proteomes" id="UP001497497">
    <property type="component" value="Unassembled WGS sequence"/>
</dbReference>
<dbReference type="GO" id="GO:0015031">
    <property type="term" value="P:protein transport"/>
    <property type="evidence" value="ECO:0007669"/>
    <property type="project" value="TreeGrafter"/>
</dbReference>
<dbReference type="AlphaFoldDB" id="A0AAV2I911"/>